<feature type="region of interest" description="Disordered" evidence="3">
    <location>
        <begin position="614"/>
        <end position="714"/>
    </location>
</feature>
<feature type="compositionally biased region" description="Basic and acidic residues" evidence="3">
    <location>
        <begin position="635"/>
        <end position="652"/>
    </location>
</feature>
<keyword evidence="1 2" id="KW-0238">DNA-binding</keyword>
<dbReference type="KEGG" id="ccp:CHC_T00003696001"/>
<evidence type="ECO:0000313" key="5">
    <source>
        <dbReference type="EMBL" id="CDF34783.1"/>
    </source>
</evidence>
<dbReference type="SMART" id="SM00389">
    <property type="entry name" value="HOX"/>
    <property type="match status" value="1"/>
</dbReference>
<feature type="DNA-binding region" description="Homeobox" evidence="1">
    <location>
        <begin position="100"/>
        <end position="159"/>
    </location>
</feature>
<feature type="domain" description="Homeobox" evidence="4">
    <location>
        <begin position="98"/>
        <end position="158"/>
    </location>
</feature>
<dbReference type="STRING" id="2769.R7QAF7"/>
<keyword evidence="6" id="KW-1185">Reference proteome</keyword>
<dbReference type="CDD" id="cd00086">
    <property type="entry name" value="homeodomain"/>
    <property type="match status" value="1"/>
</dbReference>
<dbReference type="GO" id="GO:0003677">
    <property type="term" value="F:DNA binding"/>
    <property type="evidence" value="ECO:0007669"/>
    <property type="project" value="UniProtKB-UniRule"/>
</dbReference>
<feature type="compositionally biased region" description="Low complexity" evidence="3">
    <location>
        <begin position="10"/>
        <end position="24"/>
    </location>
</feature>
<dbReference type="InterPro" id="IPR009057">
    <property type="entry name" value="Homeodomain-like_sf"/>
</dbReference>
<dbReference type="GeneID" id="17322310"/>
<dbReference type="Pfam" id="PF00046">
    <property type="entry name" value="Homeodomain"/>
    <property type="match status" value="1"/>
</dbReference>
<evidence type="ECO:0000256" key="1">
    <source>
        <dbReference type="PROSITE-ProRule" id="PRU00108"/>
    </source>
</evidence>
<name>R7QAF7_CHOCR</name>
<evidence type="ECO:0000259" key="4">
    <source>
        <dbReference type="PROSITE" id="PS50071"/>
    </source>
</evidence>
<accession>R7QAF7</accession>
<dbReference type="EMBL" id="HG001706">
    <property type="protein sequence ID" value="CDF34783.1"/>
    <property type="molecule type" value="Genomic_DNA"/>
</dbReference>
<comment type="subcellular location">
    <subcellularLocation>
        <location evidence="1 2">Nucleus</location>
    </subcellularLocation>
</comment>
<feature type="compositionally biased region" description="Pro residues" evidence="3">
    <location>
        <begin position="45"/>
        <end position="65"/>
    </location>
</feature>
<dbReference type="Proteomes" id="UP000012073">
    <property type="component" value="Unassembled WGS sequence"/>
</dbReference>
<dbReference type="Gramene" id="CDF34783">
    <property type="protein sequence ID" value="CDF34783"/>
    <property type="gene ID" value="CHC_T00003696001"/>
</dbReference>
<dbReference type="SUPFAM" id="SSF46689">
    <property type="entry name" value="Homeodomain-like"/>
    <property type="match status" value="1"/>
</dbReference>
<keyword evidence="1 2" id="KW-0539">Nucleus</keyword>
<dbReference type="PROSITE" id="PS50071">
    <property type="entry name" value="HOMEOBOX_2"/>
    <property type="match status" value="1"/>
</dbReference>
<dbReference type="AlphaFoldDB" id="R7QAF7"/>
<dbReference type="InterPro" id="IPR001356">
    <property type="entry name" value="HD"/>
</dbReference>
<keyword evidence="1 2" id="KW-0371">Homeobox</keyword>
<feature type="compositionally biased region" description="Pro residues" evidence="3">
    <location>
        <begin position="25"/>
        <end position="35"/>
    </location>
</feature>
<protein>
    <recommendedName>
        <fullName evidence="4">Homeobox domain-containing protein</fullName>
    </recommendedName>
</protein>
<dbReference type="GO" id="GO:0005634">
    <property type="term" value="C:nucleus"/>
    <property type="evidence" value="ECO:0007669"/>
    <property type="project" value="UniProtKB-SubCell"/>
</dbReference>
<organism evidence="5 6">
    <name type="scientific">Chondrus crispus</name>
    <name type="common">Carrageen Irish moss</name>
    <name type="synonym">Polymorpha crispa</name>
    <dbReference type="NCBI Taxonomy" id="2769"/>
    <lineage>
        <taxon>Eukaryota</taxon>
        <taxon>Rhodophyta</taxon>
        <taxon>Florideophyceae</taxon>
        <taxon>Rhodymeniophycidae</taxon>
        <taxon>Gigartinales</taxon>
        <taxon>Gigartinaceae</taxon>
        <taxon>Chondrus</taxon>
    </lineage>
</organism>
<feature type="region of interest" description="Disordered" evidence="3">
    <location>
        <begin position="1"/>
        <end position="68"/>
    </location>
</feature>
<proteinExistence type="predicted"/>
<dbReference type="RefSeq" id="XP_005714602.1">
    <property type="nucleotide sequence ID" value="XM_005714545.1"/>
</dbReference>
<reference evidence="6" key="1">
    <citation type="journal article" date="2013" name="Proc. Natl. Acad. Sci. U.S.A.">
        <title>Genome structure and metabolic features in the red seaweed Chondrus crispus shed light on evolution of the Archaeplastida.</title>
        <authorList>
            <person name="Collen J."/>
            <person name="Porcel B."/>
            <person name="Carre W."/>
            <person name="Ball S.G."/>
            <person name="Chaparro C."/>
            <person name="Tonon T."/>
            <person name="Barbeyron T."/>
            <person name="Michel G."/>
            <person name="Noel B."/>
            <person name="Valentin K."/>
            <person name="Elias M."/>
            <person name="Artiguenave F."/>
            <person name="Arun A."/>
            <person name="Aury J.M."/>
            <person name="Barbosa-Neto J.F."/>
            <person name="Bothwell J.H."/>
            <person name="Bouget F.Y."/>
            <person name="Brillet L."/>
            <person name="Cabello-Hurtado F."/>
            <person name="Capella-Gutierrez S."/>
            <person name="Charrier B."/>
            <person name="Cladiere L."/>
            <person name="Cock J.M."/>
            <person name="Coelho S.M."/>
            <person name="Colleoni C."/>
            <person name="Czjzek M."/>
            <person name="Da Silva C."/>
            <person name="Delage L."/>
            <person name="Denoeud F."/>
            <person name="Deschamps P."/>
            <person name="Dittami S.M."/>
            <person name="Gabaldon T."/>
            <person name="Gachon C.M."/>
            <person name="Groisillier A."/>
            <person name="Herve C."/>
            <person name="Jabbari K."/>
            <person name="Katinka M."/>
            <person name="Kloareg B."/>
            <person name="Kowalczyk N."/>
            <person name="Labadie K."/>
            <person name="Leblanc C."/>
            <person name="Lopez P.J."/>
            <person name="McLachlan D.H."/>
            <person name="Meslet-Cladiere L."/>
            <person name="Moustafa A."/>
            <person name="Nehr Z."/>
            <person name="Nyvall Collen P."/>
            <person name="Panaud O."/>
            <person name="Partensky F."/>
            <person name="Poulain J."/>
            <person name="Rensing S.A."/>
            <person name="Rousvoal S."/>
            <person name="Samson G."/>
            <person name="Symeonidi A."/>
            <person name="Weissenbach J."/>
            <person name="Zambounis A."/>
            <person name="Wincker P."/>
            <person name="Boyen C."/>
        </authorList>
    </citation>
    <scope>NUCLEOTIDE SEQUENCE [LARGE SCALE GENOMIC DNA]</scope>
    <source>
        <strain evidence="6">cv. Stackhouse</strain>
    </source>
</reference>
<evidence type="ECO:0000256" key="2">
    <source>
        <dbReference type="RuleBase" id="RU000682"/>
    </source>
</evidence>
<dbReference type="Gene3D" id="1.10.10.60">
    <property type="entry name" value="Homeodomain-like"/>
    <property type="match status" value="1"/>
</dbReference>
<evidence type="ECO:0000256" key="3">
    <source>
        <dbReference type="SAM" id="MobiDB-lite"/>
    </source>
</evidence>
<evidence type="ECO:0000313" key="6">
    <source>
        <dbReference type="Proteomes" id="UP000012073"/>
    </source>
</evidence>
<gene>
    <name evidence="5" type="ORF">CHC_T00003696001</name>
</gene>
<dbReference type="OrthoDB" id="5281at2759"/>
<sequence length="714" mass="77003">MNSLLAAVEAATATTPPANRTSSPPQIPTPSPTPLTPIHSQPTPSAVPPPPPLPPPLPTPPPLPPLAIRRAASLPGSTFTTSSAVITVHEASPLSSQSDKRKGARVFSAPEKRVLEANYARNKFPSRLHMQTIGRTLGKGTEKVRTWYNNRRALDRKLGIDVSRNPADSPPAPPFALFPTADPSEEPVVLPGYAIASPGTPSACNHAGKGEKDVPSPNNTVKGLFESTIFVNVTPSAIAWAPSASPVTGRPCAGAAPASLQPQPNRFRITPLRIRNSRVVMGSSEICGEIGDNPSADRGLEVKFLFGKKRIVYEWYCGEDFVQAKKTGGPYAKMEMNFSSVANIQLFRGGAVSALQLSFSEVPTTYLQTQESMDKFKVRAQQRQYRKVTADEFPIRVCVEQHRISMRTDDAIRVARVLIEENPHLAASSKAWEKDCSLAVRVANPSTEVTAFKIEKGSGSPTVDPVLVNTPQLEHVNISRLNICKRTPGEAMASPGVVGQLSQPFEQCNTPMVRSAEMVSASPSTQKDGKRESELPIVRPITATGAASNLLGSPAPWPSPATPFIPSGRPRGRDIMQWSTGVVPLCASTTPFRERTNIPSAPRDTTKVRRELNFNALHHMPTEPRTPASKGRKRKAEEAKLDDKDLHQRVNDTPRSAPKLIRRISSCESPNAATAGDTPARSGEQLDAIDHAHGGTGNQETGEHADSKLRALPR</sequence>
<feature type="compositionally biased region" description="Basic and acidic residues" evidence="3">
    <location>
        <begin position="701"/>
        <end position="714"/>
    </location>
</feature>